<gene>
    <name evidence="5" type="ORF">RPE78_17220</name>
</gene>
<comment type="subcellular location">
    <subcellularLocation>
        <location evidence="2">Cell membrane</location>
        <topology evidence="2">Lipid-anchor</topology>
    </subcellularLocation>
</comment>
<evidence type="ECO:0000313" key="6">
    <source>
        <dbReference type="Proteomes" id="UP001623290"/>
    </source>
</evidence>
<dbReference type="RefSeq" id="WP_330629325.1">
    <property type="nucleotide sequence ID" value="NZ_CP135445.1"/>
</dbReference>
<evidence type="ECO:0000256" key="2">
    <source>
        <dbReference type="RuleBase" id="RU362097"/>
    </source>
</evidence>
<dbReference type="Proteomes" id="UP001623290">
    <property type="component" value="Plasmid unnamed2"/>
</dbReference>
<keyword evidence="2" id="KW-0449">Lipoprotein</keyword>
<dbReference type="Pfam" id="PF02321">
    <property type="entry name" value="OEP"/>
    <property type="match status" value="2"/>
</dbReference>
<evidence type="ECO:0000256" key="1">
    <source>
        <dbReference type="ARBA" id="ARBA00007613"/>
    </source>
</evidence>
<keyword evidence="5" id="KW-0614">Plasmid</keyword>
<keyword evidence="6" id="KW-1185">Reference proteome</keyword>
<keyword evidence="2" id="KW-1134">Transmembrane beta strand</keyword>
<keyword evidence="2" id="KW-0472">Membrane</keyword>
<dbReference type="PANTHER" id="PTHR30203">
    <property type="entry name" value="OUTER MEMBRANE CATION EFFLUX PROTEIN"/>
    <property type="match status" value="1"/>
</dbReference>
<reference evidence="5 6" key="1">
    <citation type="submission" date="2023-09" db="EMBL/GenBank/DDBJ databases">
        <title>Thioclava shenzhenensis sp. nov., a multidrug resistant bacteria-antagonizing species isolated from coastal seawater.</title>
        <authorList>
            <person name="Long M."/>
        </authorList>
    </citation>
    <scope>NUCLEOTIDE SEQUENCE [LARGE SCALE GENOMIC DNA]</scope>
    <source>
        <strain evidence="5 6">FTW29</strain>
        <plasmid evidence="5 6">unnamed2</plasmid>
    </source>
</reference>
<protein>
    <submittedName>
        <fullName evidence="5">Efflux transporter outer membrane subunit</fullName>
    </submittedName>
</protein>
<keyword evidence="3" id="KW-0175">Coiled coil</keyword>
<accession>A0ABZ1E3I7</accession>
<organism evidence="5 6">
    <name type="scientific">Thioclava litoralis</name>
    <dbReference type="NCBI Taxonomy" id="3076557"/>
    <lineage>
        <taxon>Bacteria</taxon>
        <taxon>Pseudomonadati</taxon>
        <taxon>Pseudomonadota</taxon>
        <taxon>Alphaproteobacteria</taxon>
        <taxon>Rhodobacterales</taxon>
        <taxon>Paracoccaceae</taxon>
        <taxon>Thioclava</taxon>
    </lineage>
</organism>
<name>A0ABZ1E3I7_9RHOB</name>
<dbReference type="NCBIfam" id="TIGR01845">
    <property type="entry name" value="outer_NodT"/>
    <property type="match status" value="1"/>
</dbReference>
<geneLocation type="plasmid" evidence="5 6">
    <name>unnamed2</name>
</geneLocation>
<keyword evidence="2" id="KW-0812">Transmembrane</keyword>
<dbReference type="EMBL" id="CP135445">
    <property type="protein sequence ID" value="WRY35597.1"/>
    <property type="molecule type" value="Genomic_DNA"/>
</dbReference>
<evidence type="ECO:0000256" key="4">
    <source>
        <dbReference type="SAM" id="MobiDB-lite"/>
    </source>
</evidence>
<dbReference type="InterPro" id="IPR003423">
    <property type="entry name" value="OMP_efflux"/>
</dbReference>
<proteinExistence type="inferred from homology"/>
<dbReference type="InterPro" id="IPR010131">
    <property type="entry name" value="MdtP/NodT-like"/>
</dbReference>
<dbReference type="Gene3D" id="1.20.1600.10">
    <property type="entry name" value="Outer membrane efflux proteins (OEP)"/>
    <property type="match status" value="1"/>
</dbReference>
<dbReference type="SUPFAM" id="SSF56954">
    <property type="entry name" value="Outer membrane efflux proteins (OEP)"/>
    <property type="match status" value="1"/>
</dbReference>
<sequence>MMRFMKLVPLMVLAGCAVGPDYKTPAVPVTTQFVGGDTSPLAQVAYRAWWRDYRDPLLNELVETGMKQSLDILQAQERIRQARAQLRQTGVNEALSGSASGSKTRSGVTKGGGSGWDNATGTLDADFVLDLFGGLRREREAAKANLAASQANVGTERLAWLAELVADYADARYYQQALELTRKTIATRQDTFNITQQEVNAGAATTLEQAEAEAALESAKADLPNYLAQFRAKVFAIATLLNVPAGPLMDRMEKGAAPLRIPTDSATGVPADLLRNRPDIRYYEAVLHQEVATVGVDTAALYPSLSLSGTVSGTSKSTSWSFGPTITQAIFNQGSLRAARDAQVSAAKQAEIDYRSAITSAVEDVQVAQSNLRQYRAQAAQLNRAAQSYSKALELGRTTYRNGGMTLLDLLDTDRSEASARISAASAANSAAQEWATLQIAIGAGAGYAESPEEAPAPKAAAK</sequence>
<dbReference type="Gene3D" id="2.20.200.10">
    <property type="entry name" value="Outer membrane efflux proteins (OEP)"/>
    <property type="match status" value="1"/>
</dbReference>
<feature type="compositionally biased region" description="Polar residues" evidence="4">
    <location>
        <begin position="91"/>
        <end position="107"/>
    </location>
</feature>
<feature type="region of interest" description="Disordered" evidence="4">
    <location>
        <begin position="91"/>
        <end position="115"/>
    </location>
</feature>
<feature type="coiled-coil region" evidence="3">
    <location>
        <begin position="358"/>
        <end position="392"/>
    </location>
</feature>
<keyword evidence="2" id="KW-0564">Palmitate</keyword>
<comment type="similarity">
    <text evidence="1 2">Belongs to the outer membrane factor (OMF) (TC 1.B.17) family.</text>
</comment>
<evidence type="ECO:0000313" key="5">
    <source>
        <dbReference type="EMBL" id="WRY35597.1"/>
    </source>
</evidence>
<evidence type="ECO:0000256" key="3">
    <source>
        <dbReference type="SAM" id="Coils"/>
    </source>
</evidence>